<organism evidence="3 4">
    <name type="scientific">Glycomyces paridis</name>
    <dbReference type="NCBI Taxonomy" id="2126555"/>
    <lineage>
        <taxon>Bacteria</taxon>
        <taxon>Bacillati</taxon>
        <taxon>Actinomycetota</taxon>
        <taxon>Actinomycetes</taxon>
        <taxon>Glycomycetales</taxon>
        <taxon>Glycomycetaceae</taxon>
        <taxon>Glycomyces</taxon>
    </lineage>
</organism>
<dbReference type="EMBL" id="STGX01000013">
    <property type="protein sequence ID" value="THV26710.1"/>
    <property type="molecule type" value="Genomic_DNA"/>
</dbReference>
<accession>A0A4S8P900</accession>
<evidence type="ECO:0000313" key="3">
    <source>
        <dbReference type="EMBL" id="THV26710.1"/>
    </source>
</evidence>
<sequence length="313" mass="31881">MGRHTTKLGQQSRAQTRPPLPYPVNDGRVPPVIQEAMDRRAQRRRSRLAALSAASMLAIGGAAGMSMATADEPEAGGGGEIVFSGDCGALGLVSATSIPDSSEVTVERGSQVRYSNDLGTDAQLHVGDEVYDIGAGATQVFEMNRSAEVAMVPSCHGLFAEYESAQVKVVEPQAEEAPSTDGDGSGTEVHELPAPDEDDAPQDSGEGEDAGVDDAAGRQGQEGGLEAEGTAEAEASEPAADEEVNAFGPPPGSEEDTAAGDDYAIDAEEIVAVDPKAVADGANGLLALVAIICLVGVAAAVARTLLKQRAAAA</sequence>
<dbReference type="RefSeq" id="WP_136530907.1">
    <property type="nucleotide sequence ID" value="NZ_STGX01000013.1"/>
</dbReference>
<feature type="compositionally biased region" description="Acidic residues" evidence="1">
    <location>
        <begin position="229"/>
        <end position="244"/>
    </location>
</feature>
<keyword evidence="4" id="KW-1185">Reference proteome</keyword>
<name>A0A4S8P900_9ACTN</name>
<reference evidence="3 4" key="1">
    <citation type="journal article" date="2018" name="Int. J. Syst. Evol. Microbiol.">
        <title>Glycomyces paridis sp. nov., isolated from the medicinal plant Paris polyphylla.</title>
        <authorList>
            <person name="Fang X.M."/>
            <person name="Bai J.L."/>
            <person name="Su J."/>
            <person name="Zhao L.L."/>
            <person name="Liu H.Y."/>
            <person name="Ma B.P."/>
            <person name="Zhang Y.Q."/>
            <person name="Yu L.Y."/>
        </authorList>
    </citation>
    <scope>NUCLEOTIDE SEQUENCE [LARGE SCALE GENOMIC DNA]</scope>
    <source>
        <strain evidence="3 4">CPCC 204357</strain>
    </source>
</reference>
<feature type="compositionally biased region" description="Acidic residues" evidence="1">
    <location>
        <begin position="194"/>
        <end position="212"/>
    </location>
</feature>
<gene>
    <name evidence="3" type="ORF">E9998_17095</name>
</gene>
<keyword evidence="2" id="KW-0472">Membrane</keyword>
<feature type="region of interest" description="Disordered" evidence="1">
    <location>
        <begin position="1"/>
        <end position="31"/>
    </location>
</feature>
<evidence type="ECO:0000256" key="2">
    <source>
        <dbReference type="SAM" id="Phobius"/>
    </source>
</evidence>
<dbReference type="Proteomes" id="UP000305792">
    <property type="component" value="Unassembled WGS sequence"/>
</dbReference>
<keyword evidence="2" id="KW-1133">Transmembrane helix</keyword>
<feature type="region of interest" description="Disordered" evidence="1">
    <location>
        <begin position="171"/>
        <end position="259"/>
    </location>
</feature>
<dbReference type="OrthoDB" id="5184941at2"/>
<keyword evidence="2" id="KW-0812">Transmembrane</keyword>
<evidence type="ECO:0000256" key="1">
    <source>
        <dbReference type="SAM" id="MobiDB-lite"/>
    </source>
</evidence>
<dbReference type="AlphaFoldDB" id="A0A4S8P900"/>
<proteinExistence type="predicted"/>
<protein>
    <submittedName>
        <fullName evidence="3">Uncharacterized protein</fullName>
    </submittedName>
</protein>
<feature type="transmembrane region" description="Helical" evidence="2">
    <location>
        <begin position="285"/>
        <end position="306"/>
    </location>
</feature>
<feature type="transmembrane region" description="Helical" evidence="2">
    <location>
        <begin position="48"/>
        <end position="68"/>
    </location>
</feature>
<comment type="caution">
    <text evidence="3">The sequence shown here is derived from an EMBL/GenBank/DDBJ whole genome shotgun (WGS) entry which is preliminary data.</text>
</comment>
<evidence type="ECO:0000313" key="4">
    <source>
        <dbReference type="Proteomes" id="UP000305792"/>
    </source>
</evidence>